<keyword evidence="2" id="KW-1185">Reference proteome</keyword>
<sequence>MAIASKGHLSQVRLNRSAQTPAQTYFFTQIPQPIHKNSDMNAILSDGFTSMQSLPEKQVG</sequence>
<evidence type="ECO:0000313" key="2">
    <source>
        <dbReference type="Proteomes" id="UP001194468"/>
    </source>
</evidence>
<organism evidence="1 2">
    <name type="scientific">Boletus edulis BED1</name>
    <dbReference type="NCBI Taxonomy" id="1328754"/>
    <lineage>
        <taxon>Eukaryota</taxon>
        <taxon>Fungi</taxon>
        <taxon>Dikarya</taxon>
        <taxon>Basidiomycota</taxon>
        <taxon>Agaricomycotina</taxon>
        <taxon>Agaricomycetes</taxon>
        <taxon>Agaricomycetidae</taxon>
        <taxon>Boletales</taxon>
        <taxon>Boletineae</taxon>
        <taxon>Boletaceae</taxon>
        <taxon>Boletoideae</taxon>
        <taxon>Boletus</taxon>
    </lineage>
</organism>
<dbReference type="Proteomes" id="UP001194468">
    <property type="component" value="Unassembled WGS sequence"/>
</dbReference>
<name>A0AAD4BRX4_BOLED</name>
<evidence type="ECO:0000313" key="1">
    <source>
        <dbReference type="EMBL" id="KAF8438085.1"/>
    </source>
</evidence>
<comment type="caution">
    <text evidence="1">The sequence shown here is derived from an EMBL/GenBank/DDBJ whole genome shotgun (WGS) entry which is preliminary data.</text>
</comment>
<reference evidence="1" key="2">
    <citation type="journal article" date="2020" name="Nat. Commun.">
        <title>Large-scale genome sequencing of mycorrhizal fungi provides insights into the early evolution of symbiotic traits.</title>
        <authorList>
            <person name="Miyauchi S."/>
            <person name="Kiss E."/>
            <person name="Kuo A."/>
            <person name="Drula E."/>
            <person name="Kohler A."/>
            <person name="Sanchez-Garcia M."/>
            <person name="Morin E."/>
            <person name="Andreopoulos B."/>
            <person name="Barry K.W."/>
            <person name="Bonito G."/>
            <person name="Buee M."/>
            <person name="Carver A."/>
            <person name="Chen C."/>
            <person name="Cichocki N."/>
            <person name="Clum A."/>
            <person name="Culley D."/>
            <person name="Crous P.W."/>
            <person name="Fauchery L."/>
            <person name="Girlanda M."/>
            <person name="Hayes R.D."/>
            <person name="Keri Z."/>
            <person name="LaButti K."/>
            <person name="Lipzen A."/>
            <person name="Lombard V."/>
            <person name="Magnuson J."/>
            <person name="Maillard F."/>
            <person name="Murat C."/>
            <person name="Nolan M."/>
            <person name="Ohm R.A."/>
            <person name="Pangilinan J."/>
            <person name="Pereira M.F."/>
            <person name="Perotto S."/>
            <person name="Peter M."/>
            <person name="Pfister S."/>
            <person name="Riley R."/>
            <person name="Sitrit Y."/>
            <person name="Stielow J.B."/>
            <person name="Szollosi G."/>
            <person name="Zifcakova L."/>
            <person name="Stursova M."/>
            <person name="Spatafora J.W."/>
            <person name="Tedersoo L."/>
            <person name="Vaario L.M."/>
            <person name="Yamada A."/>
            <person name="Yan M."/>
            <person name="Wang P."/>
            <person name="Xu J."/>
            <person name="Bruns T."/>
            <person name="Baldrian P."/>
            <person name="Vilgalys R."/>
            <person name="Dunand C."/>
            <person name="Henrissat B."/>
            <person name="Grigoriev I.V."/>
            <person name="Hibbett D."/>
            <person name="Nagy L.G."/>
            <person name="Martin F.M."/>
        </authorList>
    </citation>
    <scope>NUCLEOTIDE SEQUENCE</scope>
    <source>
        <strain evidence="1">BED1</strain>
    </source>
</reference>
<protein>
    <submittedName>
        <fullName evidence="1">Uncharacterized protein</fullName>
    </submittedName>
</protein>
<reference evidence="1" key="1">
    <citation type="submission" date="2019-10" db="EMBL/GenBank/DDBJ databases">
        <authorList>
            <consortium name="DOE Joint Genome Institute"/>
            <person name="Kuo A."/>
            <person name="Miyauchi S."/>
            <person name="Kiss E."/>
            <person name="Drula E."/>
            <person name="Kohler A."/>
            <person name="Sanchez-Garcia M."/>
            <person name="Andreopoulos B."/>
            <person name="Barry K.W."/>
            <person name="Bonito G."/>
            <person name="Buee M."/>
            <person name="Carver A."/>
            <person name="Chen C."/>
            <person name="Cichocki N."/>
            <person name="Clum A."/>
            <person name="Culley D."/>
            <person name="Crous P.W."/>
            <person name="Fauchery L."/>
            <person name="Girlanda M."/>
            <person name="Hayes R."/>
            <person name="Keri Z."/>
            <person name="LaButti K."/>
            <person name="Lipzen A."/>
            <person name="Lombard V."/>
            <person name="Magnuson J."/>
            <person name="Maillard F."/>
            <person name="Morin E."/>
            <person name="Murat C."/>
            <person name="Nolan M."/>
            <person name="Ohm R."/>
            <person name="Pangilinan J."/>
            <person name="Pereira M."/>
            <person name="Perotto S."/>
            <person name="Peter M."/>
            <person name="Riley R."/>
            <person name="Sitrit Y."/>
            <person name="Stielow B."/>
            <person name="Szollosi G."/>
            <person name="Zifcakova L."/>
            <person name="Stursova M."/>
            <person name="Spatafora J.W."/>
            <person name="Tedersoo L."/>
            <person name="Vaario L.-M."/>
            <person name="Yamada A."/>
            <person name="Yan M."/>
            <person name="Wang P."/>
            <person name="Xu J."/>
            <person name="Bruns T."/>
            <person name="Baldrian P."/>
            <person name="Vilgalys R."/>
            <person name="Henrissat B."/>
            <person name="Grigoriev I.V."/>
            <person name="Hibbett D."/>
            <person name="Nagy L.G."/>
            <person name="Martin F.M."/>
        </authorList>
    </citation>
    <scope>NUCLEOTIDE SEQUENCE</scope>
    <source>
        <strain evidence="1">BED1</strain>
    </source>
</reference>
<dbReference type="EMBL" id="WHUW01000017">
    <property type="protein sequence ID" value="KAF8438085.1"/>
    <property type="molecule type" value="Genomic_DNA"/>
</dbReference>
<dbReference type="AlphaFoldDB" id="A0AAD4BRX4"/>
<accession>A0AAD4BRX4</accession>
<gene>
    <name evidence="1" type="ORF">L210DRAFT_3404927</name>
</gene>
<proteinExistence type="predicted"/>